<organism evidence="1 2">
    <name type="scientific">Geodia barretti</name>
    <name type="common">Barrett's horny sponge</name>
    <dbReference type="NCBI Taxonomy" id="519541"/>
    <lineage>
        <taxon>Eukaryota</taxon>
        <taxon>Metazoa</taxon>
        <taxon>Porifera</taxon>
        <taxon>Demospongiae</taxon>
        <taxon>Heteroscleromorpha</taxon>
        <taxon>Tetractinellida</taxon>
        <taxon>Astrophorina</taxon>
        <taxon>Geodiidae</taxon>
        <taxon>Geodia</taxon>
    </lineage>
</organism>
<accession>A0AA35TCS8</accession>
<dbReference type="EMBL" id="CASHTH010003404">
    <property type="protein sequence ID" value="CAI8044586.1"/>
    <property type="molecule type" value="Genomic_DNA"/>
</dbReference>
<gene>
    <name evidence="1" type="ORF">GBAR_LOCUS24714</name>
</gene>
<keyword evidence="2" id="KW-1185">Reference proteome</keyword>
<reference evidence="1" key="1">
    <citation type="submission" date="2023-03" db="EMBL/GenBank/DDBJ databases">
        <authorList>
            <person name="Steffen K."/>
            <person name="Cardenas P."/>
        </authorList>
    </citation>
    <scope>NUCLEOTIDE SEQUENCE</scope>
</reference>
<name>A0AA35TCS8_GEOBA</name>
<dbReference type="AlphaFoldDB" id="A0AA35TCS8"/>
<proteinExistence type="predicted"/>
<evidence type="ECO:0000313" key="1">
    <source>
        <dbReference type="EMBL" id="CAI8044586.1"/>
    </source>
</evidence>
<sequence>MCEMNTTTATMSMSLYQRHGLLLHCQRLSLVEICENRHKSCLPTTLTPKQRPQRLTLTIVSTFNSSISPFEPPKI</sequence>
<protein>
    <submittedName>
        <fullName evidence="1">Uncharacterized protein</fullName>
    </submittedName>
</protein>
<comment type="caution">
    <text evidence="1">The sequence shown here is derived from an EMBL/GenBank/DDBJ whole genome shotgun (WGS) entry which is preliminary data.</text>
</comment>
<dbReference type="Proteomes" id="UP001174909">
    <property type="component" value="Unassembled WGS sequence"/>
</dbReference>
<evidence type="ECO:0000313" key="2">
    <source>
        <dbReference type="Proteomes" id="UP001174909"/>
    </source>
</evidence>